<dbReference type="AlphaFoldDB" id="A0A8H4LX61"/>
<dbReference type="PANTHER" id="PTHR42071">
    <property type="entry name" value="PROTOGLOBIN DOMAIN-CONTAINING PROTEIN"/>
    <property type="match status" value="1"/>
</dbReference>
<evidence type="ECO:0000313" key="3">
    <source>
        <dbReference type="EMBL" id="KAF4506712.1"/>
    </source>
</evidence>
<gene>
    <name evidence="3" type="ORF">G6O67_006767</name>
</gene>
<dbReference type="GO" id="GO:0019825">
    <property type="term" value="F:oxygen binding"/>
    <property type="evidence" value="ECO:0007669"/>
    <property type="project" value="InterPro"/>
</dbReference>
<evidence type="ECO:0000256" key="1">
    <source>
        <dbReference type="SAM" id="MobiDB-lite"/>
    </source>
</evidence>
<accession>A0A8H4LX61</accession>
<dbReference type="Pfam" id="PF11563">
    <property type="entry name" value="Protoglobin"/>
    <property type="match status" value="1"/>
</dbReference>
<feature type="region of interest" description="Disordered" evidence="1">
    <location>
        <begin position="224"/>
        <end position="274"/>
    </location>
</feature>
<organism evidence="3 4">
    <name type="scientific">Ophiocordyceps sinensis</name>
    <dbReference type="NCBI Taxonomy" id="72228"/>
    <lineage>
        <taxon>Eukaryota</taxon>
        <taxon>Fungi</taxon>
        <taxon>Dikarya</taxon>
        <taxon>Ascomycota</taxon>
        <taxon>Pezizomycotina</taxon>
        <taxon>Sordariomycetes</taxon>
        <taxon>Hypocreomycetidae</taxon>
        <taxon>Hypocreales</taxon>
        <taxon>Ophiocordycipitaceae</taxon>
        <taxon>Ophiocordyceps</taxon>
    </lineage>
</organism>
<evidence type="ECO:0000259" key="2">
    <source>
        <dbReference type="Pfam" id="PF11563"/>
    </source>
</evidence>
<dbReference type="GO" id="GO:0020037">
    <property type="term" value="F:heme binding"/>
    <property type="evidence" value="ECO:0007669"/>
    <property type="project" value="InterPro"/>
</dbReference>
<dbReference type="Proteomes" id="UP000557566">
    <property type="component" value="Unassembled WGS sequence"/>
</dbReference>
<dbReference type="Gene3D" id="1.10.490.10">
    <property type="entry name" value="Globins"/>
    <property type="match status" value="1"/>
</dbReference>
<dbReference type="InterPro" id="IPR044398">
    <property type="entry name" value="Globin-sensor_dom"/>
</dbReference>
<keyword evidence="4" id="KW-1185">Reference proteome</keyword>
<dbReference type="PANTHER" id="PTHR42071:SF1">
    <property type="entry name" value="GLOBIN-SENSOR DOMAIN-CONTAINING PROTEIN"/>
    <property type="match status" value="1"/>
</dbReference>
<sequence length="274" mass="30606">MASTRPMQHVPRQDLYTNLEARILYLHSFLDFSSCDIEALITGAKYVKALIPAIVNIVYKKLLQYDITARAFTTRSTSFEGPVDETPDENSPQILHRKMFLRAYLNKLCSDPSRMEFWEYLDKVGMMHVGLGRKHPLHVEYVHLGACLGFIQDIMTEAILSHPRLHLQRKTALVKALNKVIWIQNDLMAKWHVRDGAEFETGDSDIEVEREGYLHGNKILSEGLEDDADAPGPSVDDGGAAPRGGVCPFSGAKMVEPAVPTEAMESVGINDVKA</sequence>
<dbReference type="EMBL" id="JAAVMX010000007">
    <property type="protein sequence ID" value="KAF4506712.1"/>
    <property type="molecule type" value="Genomic_DNA"/>
</dbReference>
<evidence type="ECO:0000313" key="4">
    <source>
        <dbReference type="Proteomes" id="UP000557566"/>
    </source>
</evidence>
<comment type="caution">
    <text evidence="3">The sequence shown here is derived from an EMBL/GenBank/DDBJ whole genome shotgun (WGS) entry which is preliminary data.</text>
</comment>
<reference evidence="3 4" key="1">
    <citation type="journal article" date="2020" name="Genome Biol. Evol.">
        <title>A new high-quality draft genome assembly of the Chinese cordyceps Ophiocordyceps sinensis.</title>
        <authorList>
            <person name="Shu R."/>
            <person name="Zhang J."/>
            <person name="Meng Q."/>
            <person name="Zhang H."/>
            <person name="Zhou G."/>
            <person name="Li M."/>
            <person name="Wu P."/>
            <person name="Zhao Y."/>
            <person name="Chen C."/>
            <person name="Qin Q."/>
        </authorList>
    </citation>
    <scope>NUCLEOTIDE SEQUENCE [LARGE SCALE GENOMIC DNA]</scope>
    <source>
        <strain evidence="3 4">IOZ07</strain>
    </source>
</reference>
<dbReference type="InterPro" id="IPR012292">
    <property type="entry name" value="Globin/Proto"/>
</dbReference>
<name>A0A8H4LX61_9HYPO</name>
<protein>
    <recommendedName>
        <fullName evidence="2">Globin-sensor domain-containing protein</fullName>
    </recommendedName>
</protein>
<dbReference type="OrthoDB" id="10027058at2759"/>
<proteinExistence type="predicted"/>
<feature type="domain" description="Globin-sensor" evidence="2">
    <location>
        <begin position="20"/>
        <end position="197"/>
    </location>
</feature>